<keyword evidence="2 13" id="KW-0723">Serine/threonine-protein kinase</keyword>
<keyword evidence="4" id="KW-0677">Repeat</keyword>
<evidence type="ECO:0000313" key="13">
    <source>
        <dbReference type="EMBL" id="AKK01934.1"/>
    </source>
</evidence>
<accession>A0A0G3GLA0</accession>
<dbReference type="CDD" id="cd06577">
    <property type="entry name" value="PASTA_pknB"/>
    <property type="match status" value="4"/>
</dbReference>
<dbReference type="PATRIC" id="fig|1050174.4.peg.43"/>
<dbReference type="InterPro" id="IPR011009">
    <property type="entry name" value="Kinase-like_dom_sf"/>
</dbReference>
<dbReference type="GO" id="GO:0005524">
    <property type="term" value="F:ATP binding"/>
    <property type="evidence" value="ECO:0007669"/>
    <property type="project" value="UniProtKB-UniRule"/>
</dbReference>
<evidence type="ECO:0000259" key="12">
    <source>
        <dbReference type="PROSITE" id="PS51178"/>
    </source>
</evidence>
<dbReference type="PROSITE" id="PS51178">
    <property type="entry name" value="PASTA"/>
    <property type="match status" value="4"/>
</dbReference>
<name>A0A0G3GLA0_9CORY</name>
<evidence type="ECO:0000256" key="2">
    <source>
        <dbReference type="ARBA" id="ARBA00022527"/>
    </source>
</evidence>
<dbReference type="STRING" id="1050174.CEPID_00195"/>
<dbReference type="Pfam" id="PF00069">
    <property type="entry name" value="Pkinase"/>
    <property type="match status" value="1"/>
</dbReference>
<evidence type="ECO:0000256" key="5">
    <source>
        <dbReference type="ARBA" id="ARBA00022741"/>
    </source>
</evidence>
<dbReference type="SMART" id="SM00220">
    <property type="entry name" value="S_TKc"/>
    <property type="match status" value="1"/>
</dbReference>
<protein>
    <recommendedName>
        <fullName evidence="1">non-specific serine/threonine protein kinase</fullName>
        <ecNumber evidence="1">2.7.11.1</ecNumber>
    </recommendedName>
</protein>
<dbReference type="Pfam" id="PF03793">
    <property type="entry name" value="PASTA"/>
    <property type="match status" value="4"/>
</dbReference>
<dbReference type="KEGG" id="cei:CEPID_00195"/>
<evidence type="ECO:0000256" key="9">
    <source>
        <dbReference type="ARBA" id="ARBA00048679"/>
    </source>
</evidence>
<dbReference type="NCBIfam" id="NF033483">
    <property type="entry name" value="PknB_PASTA_kin"/>
    <property type="match status" value="1"/>
</dbReference>
<dbReference type="PROSITE" id="PS00108">
    <property type="entry name" value="PROTEIN_KINASE_ST"/>
    <property type="match status" value="1"/>
</dbReference>
<feature type="domain" description="PASTA" evidence="12">
    <location>
        <begin position="370"/>
        <end position="436"/>
    </location>
</feature>
<gene>
    <name evidence="13" type="primary">pknB</name>
    <name evidence="13" type="ORF">CEPID_00195</name>
</gene>
<evidence type="ECO:0000256" key="7">
    <source>
        <dbReference type="ARBA" id="ARBA00022840"/>
    </source>
</evidence>
<sequence>MPLHSLGQRYELGELIGTGGMSDVYRAKDTLLGRDVAVKIMRADLARDTGFRERFRKEAQNGGSLNHPAIVAVYDTGDTEDHGITVPYIVMELVEGKTLREIIRTDAPLPPADAAKLLIPVCEALQVSHDAGIIHRDIKPANIMVTPTGAIKVMDFGIARALGDATSTITATAAVVGTAQYLSPEQARGRTADARSDIYATGCVLYELLTGKPAFSGDSPLAIAYQHVEADPEPPSALIGSLSPTTGVNIDAVVLTAMAKHPEDRYQTATEFAEDLRRLQRNSVALAARNHVAAAPAAPVAAAPVAAAPAAAPTMVTGMTRAERREAERRQSSKPWGRVVASVLVLGLLAGGAYVAWTQLGDGLGSQRQESANVAIPSVKGKSEEEATAQLTKLGLQLERREAPSPTVPKGFVIDTNPTAGSQVRPGAAVTLTVSSGKEIVEVPSLAGLTTEQVSKALGDVGLQLESVVKEDFSADVPAGQVLEQSPAAGAQVSKGSKVTITVSKGEQLVRVPVIDGMKWSVAESNVTSLGFVPTVRVVDSTEPEGTVISVAESGQKLAKGSTVNVTVSNGAMVAAPSLDGMTVPQALAALRSAGWTAPDTSLQVKRIPTQALVDQGKIKGQSPAAGENLRKDGLVAVNVLEFQLLPSP</sequence>
<keyword evidence="7 10" id="KW-0067">ATP-binding</keyword>
<dbReference type="InterPro" id="IPR000719">
    <property type="entry name" value="Prot_kinase_dom"/>
</dbReference>
<dbReference type="InterPro" id="IPR017441">
    <property type="entry name" value="Protein_kinase_ATP_BS"/>
</dbReference>
<dbReference type="Gene3D" id="3.30.10.20">
    <property type="match status" value="4"/>
</dbReference>
<feature type="domain" description="PASTA" evidence="12">
    <location>
        <begin position="571"/>
        <end position="642"/>
    </location>
</feature>
<evidence type="ECO:0000256" key="4">
    <source>
        <dbReference type="ARBA" id="ARBA00022737"/>
    </source>
</evidence>
<dbReference type="InterPro" id="IPR005543">
    <property type="entry name" value="PASTA_dom"/>
</dbReference>
<dbReference type="Gene3D" id="3.30.200.20">
    <property type="entry name" value="Phosphorylase Kinase, domain 1"/>
    <property type="match status" value="1"/>
</dbReference>
<dbReference type="RefSeq" id="WP_047239260.1">
    <property type="nucleotide sequence ID" value="NZ_CP011541.1"/>
</dbReference>
<dbReference type="OrthoDB" id="9762169at2"/>
<dbReference type="Gene3D" id="1.10.510.10">
    <property type="entry name" value="Transferase(Phosphotransferase) domain 1"/>
    <property type="match status" value="1"/>
</dbReference>
<comment type="catalytic activity">
    <reaction evidence="8">
        <text>L-threonyl-[protein] + ATP = O-phospho-L-threonyl-[protein] + ADP + H(+)</text>
        <dbReference type="Rhea" id="RHEA:46608"/>
        <dbReference type="Rhea" id="RHEA-COMP:11060"/>
        <dbReference type="Rhea" id="RHEA-COMP:11605"/>
        <dbReference type="ChEBI" id="CHEBI:15378"/>
        <dbReference type="ChEBI" id="CHEBI:30013"/>
        <dbReference type="ChEBI" id="CHEBI:30616"/>
        <dbReference type="ChEBI" id="CHEBI:61977"/>
        <dbReference type="ChEBI" id="CHEBI:456216"/>
        <dbReference type="EC" id="2.7.11.1"/>
    </reaction>
</comment>
<dbReference type="InterPro" id="IPR008271">
    <property type="entry name" value="Ser/Thr_kinase_AS"/>
</dbReference>
<evidence type="ECO:0000256" key="3">
    <source>
        <dbReference type="ARBA" id="ARBA00022679"/>
    </source>
</evidence>
<dbReference type="FunFam" id="3.30.200.20:FF:000035">
    <property type="entry name" value="Serine/threonine protein kinase Stk1"/>
    <property type="match status" value="1"/>
</dbReference>
<dbReference type="CDD" id="cd14014">
    <property type="entry name" value="STKc_PknB_like"/>
    <property type="match status" value="1"/>
</dbReference>
<dbReference type="PROSITE" id="PS50011">
    <property type="entry name" value="PROTEIN_KINASE_DOM"/>
    <property type="match status" value="1"/>
</dbReference>
<keyword evidence="6 13" id="KW-0418">Kinase</keyword>
<dbReference type="PANTHER" id="PTHR43289:SF6">
    <property type="entry name" value="SERINE_THREONINE-PROTEIN KINASE NEKL-3"/>
    <property type="match status" value="1"/>
</dbReference>
<dbReference type="FunFam" id="1.10.510.10:FF:000021">
    <property type="entry name" value="Serine/threonine protein kinase"/>
    <property type="match status" value="1"/>
</dbReference>
<keyword evidence="5 10" id="KW-0547">Nucleotide-binding</keyword>
<dbReference type="SUPFAM" id="SSF56112">
    <property type="entry name" value="Protein kinase-like (PK-like)"/>
    <property type="match status" value="1"/>
</dbReference>
<dbReference type="GO" id="GO:0045717">
    <property type="term" value="P:negative regulation of fatty acid biosynthetic process"/>
    <property type="evidence" value="ECO:0007669"/>
    <property type="project" value="UniProtKB-ARBA"/>
</dbReference>
<reference evidence="13 14" key="1">
    <citation type="submission" date="2015-05" db="EMBL/GenBank/DDBJ databases">
        <title>Complete genome sequence of Corynebacterium epidermidicanis DSM 45586, isolated from the skin of a dog suffering from pruritus.</title>
        <authorList>
            <person name="Ruckert C."/>
            <person name="Albersmeier A."/>
            <person name="Winkler A."/>
            <person name="Tauch A."/>
        </authorList>
    </citation>
    <scope>NUCLEOTIDE SEQUENCE [LARGE SCALE GENOMIC DNA]</scope>
    <source>
        <strain evidence="13 14">DSM 45586</strain>
    </source>
</reference>
<evidence type="ECO:0000256" key="8">
    <source>
        <dbReference type="ARBA" id="ARBA00047899"/>
    </source>
</evidence>
<dbReference type="EMBL" id="CP011541">
    <property type="protein sequence ID" value="AKK01934.1"/>
    <property type="molecule type" value="Genomic_DNA"/>
</dbReference>
<feature type="domain" description="PASTA" evidence="12">
    <location>
        <begin position="506"/>
        <end position="570"/>
    </location>
</feature>
<evidence type="ECO:0000256" key="6">
    <source>
        <dbReference type="ARBA" id="ARBA00022777"/>
    </source>
</evidence>
<feature type="binding site" evidence="10">
    <location>
        <position position="39"/>
    </location>
    <ligand>
        <name>ATP</name>
        <dbReference type="ChEBI" id="CHEBI:30616"/>
    </ligand>
</feature>
<feature type="domain" description="Protein kinase" evidence="11">
    <location>
        <begin position="10"/>
        <end position="277"/>
    </location>
</feature>
<feature type="domain" description="PASTA" evidence="12">
    <location>
        <begin position="437"/>
        <end position="505"/>
    </location>
</feature>
<dbReference type="Proteomes" id="UP000035368">
    <property type="component" value="Chromosome"/>
</dbReference>
<evidence type="ECO:0000256" key="10">
    <source>
        <dbReference type="PROSITE-ProRule" id="PRU10141"/>
    </source>
</evidence>
<dbReference type="SMART" id="SM00740">
    <property type="entry name" value="PASTA"/>
    <property type="match status" value="4"/>
</dbReference>
<keyword evidence="3 13" id="KW-0808">Transferase</keyword>
<dbReference type="PROSITE" id="PS00107">
    <property type="entry name" value="PROTEIN_KINASE_ATP"/>
    <property type="match status" value="1"/>
</dbReference>
<dbReference type="AlphaFoldDB" id="A0A0G3GLA0"/>
<dbReference type="PANTHER" id="PTHR43289">
    <property type="entry name" value="MITOGEN-ACTIVATED PROTEIN KINASE KINASE KINASE 20-RELATED"/>
    <property type="match status" value="1"/>
</dbReference>
<dbReference type="GO" id="GO:0106310">
    <property type="term" value="F:protein serine kinase activity"/>
    <property type="evidence" value="ECO:0007669"/>
    <property type="project" value="RHEA"/>
</dbReference>
<comment type="catalytic activity">
    <reaction evidence="9">
        <text>L-seryl-[protein] + ATP = O-phospho-L-seryl-[protein] + ADP + H(+)</text>
        <dbReference type="Rhea" id="RHEA:17989"/>
        <dbReference type="Rhea" id="RHEA-COMP:9863"/>
        <dbReference type="Rhea" id="RHEA-COMP:11604"/>
        <dbReference type="ChEBI" id="CHEBI:15378"/>
        <dbReference type="ChEBI" id="CHEBI:29999"/>
        <dbReference type="ChEBI" id="CHEBI:30616"/>
        <dbReference type="ChEBI" id="CHEBI:83421"/>
        <dbReference type="ChEBI" id="CHEBI:456216"/>
        <dbReference type="EC" id="2.7.11.1"/>
    </reaction>
</comment>
<evidence type="ECO:0000259" key="11">
    <source>
        <dbReference type="PROSITE" id="PS50011"/>
    </source>
</evidence>
<keyword evidence="14" id="KW-1185">Reference proteome</keyword>
<evidence type="ECO:0000256" key="1">
    <source>
        <dbReference type="ARBA" id="ARBA00012513"/>
    </source>
</evidence>
<evidence type="ECO:0000313" key="14">
    <source>
        <dbReference type="Proteomes" id="UP000035368"/>
    </source>
</evidence>
<organism evidence="13 14">
    <name type="scientific">Corynebacterium epidermidicanis</name>
    <dbReference type="NCBI Taxonomy" id="1050174"/>
    <lineage>
        <taxon>Bacteria</taxon>
        <taxon>Bacillati</taxon>
        <taxon>Actinomycetota</taxon>
        <taxon>Actinomycetes</taxon>
        <taxon>Mycobacteriales</taxon>
        <taxon>Corynebacteriaceae</taxon>
        <taxon>Corynebacterium</taxon>
    </lineage>
</organism>
<dbReference type="GO" id="GO:0004674">
    <property type="term" value="F:protein serine/threonine kinase activity"/>
    <property type="evidence" value="ECO:0007669"/>
    <property type="project" value="UniProtKB-KW"/>
</dbReference>
<dbReference type="SUPFAM" id="SSF54184">
    <property type="entry name" value="Penicillin-binding protein 2x (pbp-2x), c-terminal domain"/>
    <property type="match status" value="1"/>
</dbReference>
<proteinExistence type="predicted"/>
<dbReference type="EC" id="2.7.11.1" evidence="1"/>